<keyword evidence="5" id="KW-0175">Coiled coil</keyword>
<dbReference type="EMBL" id="KN838568">
    <property type="protein sequence ID" value="KIK04582.1"/>
    <property type="molecule type" value="Genomic_DNA"/>
</dbReference>
<dbReference type="Pfam" id="PF00097">
    <property type="entry name" value="zf-C3HC4"/>
    <property type="match status" value="1"/>
</dbReference>
<keyword evidence="3" id="KW-0862">Zinc</keyword>
<dbReference type="PROSITE" id="PS50089">
    <property type="entry name" value="ZF_RING_2"/>
    <property type="match status" value="1"/>
</dbReference>
<dbReference type="InterPro" id="IPR017907">
    <property type="entry name" value="Znf_RING_CS"/>
</dbReference>
<evidence type="ECO:0000256" key="2">
    <source>
        <dbReference type="ARBA" id="ARBA00022771"/>
    </source>
</evidence>
<dbReference type="OrthoDB" id="6270329at2759"/>
<dbReference type="HOGENOM" id="CLU_073639_0_0_1"/>
<dbReference type="SMART" id="SM00184">
    <property type="entry name" value="RING"/>
    <property type="match status" value="1"/>
</dbReference>
<evidence type="ECO:0000256" key="3">
    <source>
        <dbReference type="ARBA" id="ARBA00022833"/>
    </source>
</evidence>
<dbReference type="GO" id="GO:0008270">
    <property type="term" value="F:zinc ion binding"/>
    <property type="evidence" value="ECO:0007669"/>
    <property type="project" value="UniProtKB-KW"/>
</dbReference>
<proteinExistence type="predicted"/>
<reference evidence="8 9" key="1">
    <citation type="submission" date="2014-04" db="EMBL/GenBank/DDBJ databases">
        <authorList>
            <consortium name="DOE Joint Genome Institute"/>
            <person name="Kuo A."/>
            <person name="Kohler A."/>
            <person name="Nagy L.G."/>
            <person name="Floudas D."/>
            <person name="Copeland A."/>
            <person name="Barry K.W."/>
            <person name="Cichocki N."/>
            <person name="Veneault-Fourrey C."/>
            <person name="LaButti K."/>
            <person name="Lindquist E.A."/>
            <person name="Lipzen A."/>
            <person name="Lundell T."/>
            <person name="Morin E."/>
            <person name="Murat C."/>
            <person name="Sun H."/>
            <person name="Tunlid A."/>
            <person name="Henrissat B."/>
            <person name="Grigoriev I.V."/>
            <person name="Hibbett D.S."/>
            <person name="Martin F."/>
            <person name="Nordberg H.P."/>
            <person name="Cantor M.N."/>
            <person name="Hua S.X."/>
        </authorList>
    </citation>
    <scope>NUCLEOTIDE SEQUENCE [LARGE SCALE GENOMIC DNA]</scope>
    <source>
        <strain evidence="8 9">LaAM-08-1</strain>
    </source>
</reference>
<feature type="domain" description="RING-type" evidence="7">
    <location>
        <begin position="36"/>
        <end position="80"/>
    </location>
</feature>
<protein>
    <recommendedName>
        <fullName evidence="7">RING-type domain-containing protein</fullName>
    </recommendedName>
</protein>
<accession>A0A0C9Y3D4</accession>
<feature type="coiled-coil region" evidence="5">
    <location>
        <begin position="125"/>
        <end position="194"/>
    </location>
</feature>
<sequence>MIDRVDSSTVGVLKDDSSFPMNIGISQTPPPLMASCNICIDDLKTPISLPCGHIFCSECIFKTVRAVNPPTQFHPCPVCRSLYSVAPISPALIPQQLRLHINPSIRRVFINSAKGDSSSSMSNTSSTSEDELARLRAENSNLRTQCMMWRRRAELHGAATLGLLDFARILRDKASSLSRERDELETRCYALKRQLDEEDYAPVRAPPPPAHRDEDFRPSDAAVAALLELSSYGSKPGLIPIGESAPLSSPTSKKRPSVSAPEVDGGREGNNLPLKKRLRSDHLGPDSESPPPQ</sequence>
<keyword evidence="2 4" id="KW-0863">Zinc-finger</keyword>
<keyword evidence="9" id="KW-1185">Reference proteome</keyword>
<evidence type="ECO:0000256" key="1">
    <source>
        <dbReference type="ARBA" id="ARBA00022723"/>
    </source>
</evidence>
<gene>
    <name evidence="8" type="ORF">K443DRAFT_412084</name>
</gene>
<evidence type="ECO:0000256" key="5">
    <source>
        <dbReference type="SAM" id="Coils"/>
    </source>
</evidence>
<evidence type="ECO:0000256" key="4">
    <source>
        <dbReference type="PROSITE-ProRule" id="PRU00175"/>
    </source>
</evidence>
<dbReference type="STRING" id="1095629.A0A0C9Y3D4"/>
<keyword evidence="1" id="KW-0479">Metal-binding</keyword>
<evidence type="ECO:0000313" key="9">
    <source>
        <dbReference type="Proteomes" id="UP000054477"/>
    </source>
</evidence>
<dbReference type="Proteomes" id="UP000054477">
    <property type="component" value="Unassembled WGS sequence"/>
</dbReference>
<dbReference type="SUPFAM" id="SSF57850">
    <property type="entry name" value="RING/U-box"/>
    <property type="match status" value="1"/>
</dbReference>
<dbReference type="AlphaFoldDB" id="A0A0C9Y3D4"/>
<organism evidence="8 9">
    <name type="scientific">Laccaria amethystina LaAM-08-1</name>
    <dbReference type="NCBI Taxonomy" id="1095629"/>
    <lineage>
        <taxon>Eukaryota</taxon>
        <taxon>Fungi</taxon>
        <taxon>Dikarya</taxon>
        <taxon>Basidiomycota</taxon>
        <taxon>Agaricomycotina</taxon>
        <taxon>Agaricomycetes</taxon>
        <taxon>Agaricomycetidae</taxon>
        <taxon>Agaricales</taxon>
        <taxon>Agaricineae</taxon>
        <taxon>Hydnangiaceae</taxon>
        <taxon>Laccaria</taxon>
    </lineage>
</organism>
<evidence type="ECO:0000313" key="8">
    <source>
        <dbReference type="EMBL" id="KIK04582.1"/>
    </source>
</evidence>
<feature type="region of interest" description="Disordered" evidence="6">
    <location>
        <begin position="235"/>
        <end position="293"/>
    </location>
</feature>
<dbReference type="PROSITE" id="PS00518">
    <property type="entry name" value="ZF_RING_1"/>
    <property type="match status" value="1"/>
</dbReference>
<dbReference type="InterPro" id="IPR001841">
    <property type="entry name" value="Znf_RING"/>
</dbReference>
<reference evidence="9" key="2">
    <citation type="submission" date="2015-01" db="EMBL/GenBank/DDBJ databases">
        <title>Evolutionary Origins and Diversification of the Mycorrhizal Mutualists.</title>
        <authorList>
            <consortium name="DOE Joint Genome Institute"/>
            <consortium name="Mycorrhizal Genomics Consortium"/>
            <person name="Kohler A."/>
            <person name="Kuo A."/>
            <person name="Nagy L.G."/>
            <person name="Floudas D."/>
            <person name="Copeland A."/>
            <person name="Barry K.W."/>
            <person name="Cichocki N."/>
            <person name="Veneault-Fourrey C."/>
            <person name="LaButti K."/>
            <person name="Lindquist E.A."/>
            <person name="Lipzen A."/>
            <person name="Lundell T."/>
            <person name="Morin E."/>
            <person name="Murat C."/>
            <person name="Riley R."/>
            <person name="Ohm R."/>
            <person name="Sun H."/>
            <person name="Tunlid A."/>
            <person name="Henrissat B."/>
            <person name="Grigoriev I.V."/>
            <person name="Hibbett D.S."/>
            <person name="Martin F."/>
        </authorList>
    </citation>
    <scope>NUCLEOTIDE SEQUENCE [LARGE SCALE GENOMIC DNA]</scope>
    <source>
        <strain evidence="9">LaAM-08-1</strain>
    </source>
</reference>
<dbReference type="Gene3D" id="3.30.40.10">
    <property type="entry name" value="Zinc/RING finger domain, C3HC4 (zinc finger)"/>
    <property type="match status" value="1"/>
</dbReference>
<name>A0A0C9Y3D4_9AGAR</name>
<dbReference type="InterPro" id="IPR013083">
    <property type="entry name" value="Znf_RING/FYVE/PHD"/>
</dbReference>
<evidence type="ECO:0000256" key="6">
    <source>
        <dbReference type="SAM" id="MobiDB-lite"/>
    </source>
</evidence>
<dbReference type="InterPro" id="IPR018957">
    <property type="entry name" value="Znf_C3HC4_RING-type"/>
</dbReference>
<evidence type="ECO:0000259" key="7">
    <source>
        <dbReference type="PROSITE" id="PS50089"/>
    </source>
</evidence>